<organism evidence="1 2">
    <name type="scientific">Ferroglobus placidus (strain DSM 10642 / AEDII12DO)</name>
    <dbReference type="NCBI Taxonomy" id="589924"/>
    <lineage>
        <taxon>Archaea</taxon>
        <taxon>Methanobacteriati</taxon>
        <taxon>Methanobacteriota</taxon>
        <taxon>Archaeoglobi</taxon>
        <taxon>Archaeoglobales</taxon>
        <taxon>Archaeoglobaceae</taxon>
        <taxon>Ferroglobus</taxon>
    </lineage>
</organism>
<evidence type="ECO:0000313" key="1">
    <source>
        <dbReference type="EMBL" id="ADC66633.1"/>
    </source>
</evidence>
<evidence type="ECO:0000313" key="2">
    <source>
        <dbReference type="Proteomes" id="UP000002613"/>
    </source>
</evidence>
<sequence length="64" mass="7334">MFLRGMSLIVFGWNNSSKIGEGYCKKDTLHRLKIICQKVPILRKYNVRGTSIFGSAVRGVMWDL</sequence>
<proteinExistence type="predicted"/>
<name>D3S2S1_FERPA</name>
<dbReference type="GeneID" id="8780071"/>
<dbReference type="RefSeq" id="WP_012966965.1">
    <property type="nucleotide sequence ID" value="NC_013849.1"/>
</dbReference>
<keyword evidence="2" id="KW-1185">Reference proteome</keyword>
<gene>
    <name evidence="1" type="ordered locus">Ferp_2527</name>
</gene>
<reference evidence="1 2" key="2">
    <citation type="journal article" date="2011" name="Stand. Genomic Sci.">
        <title>Complete genome sequence of Ferroglobus placidus AEDII12DO.</title>
        <authorList>
            <person name="Anderson I."/>
            <person name="Risso C."/>
            <person name="Holmes D."/>
            <person name="Lucas S."/>
            <person name="Copeland A."/>
            <person name="Lapidus A."/>
            <person name="Cheng J.F."/>
            <person name="Bruce D."/>
            <person name="Goodwin L."/>
            <person name="Pitluck S."/>
            <person name="Saunders E."/>
            <person name="Brettin T."/>
            <person name="Detter J.C."/>
            <person name="Han C."/>
            <person name="Tapia R."/>
            <person name="Larimer F."/>
            <person name="Land M."/>
            <person name="Hauser L."/>
            <person name="Woyke T."/>
            <person name="Lovley D."/>
            <person name="Kyrpides N."/>
            <person name="Ivanova N."/>
        </authorList>
    </citation>
    <scope>NUCLEOTIDE SEQUENCE [LARGE SCALE GENOMIC DNA]</scope>
    <source>
        <strain evidence="2">DSM 10642 / AEDII12DO</strain>
    </source>
</reference>
<protein>
    <submittedName>
        <fullName evidence="1">Uncharacterized protein</fullName>
    </submittedName>
</protein>
<dbReference type="EMBL" id="CP001899">
    <property type="protein sequence ID" value="ADC66633.1"/>
    <property type="molecule type" value="Genomic_DNA"/>
</dbReference>
<dbReference type="PaxDb" id="589924-Ferp_2527"/>
<dbReference type="HOGENOM" id="CLU_2856950_0_0_2"/>
<reference evidence="2" key="1">
    <citation type="submission" date="2010-02" db="EMBL/GenBank/DDBJ databases">
        <title>Complete sequence of Ferroglobus placidus DSM 10642.</title>
        <authorList>
            <consortium name="US DOE Joint Genome Institute"/>
            <person name="Lucas S."/>
            <person name="Copeland A."/>
            <person name="Lapidus A."/>
            <person name="Cheng J.-F."/>
            <person name="Bruce D."/>
            <person name="Goodwin L."/>
            <person name="Pitluck S."/>
            <person name="Saunders E."/>
            <person name="Brettin T."/>
            <person name="Detter J.C."/>
            <person name="Han C."/>
            <person name="Tapia R."/>
            <person name="Larimer F."/>
            <person name="Land M."/>
            <person name="Hauser L."/>
            <person name="Kyrpides N."/>
            <person name="Ivanova N."/>
            <person name="Holmes D."/>
            <person name="Lovley D."/>
            <person name="Kyrpides N."/>
            <person name="Anderson I.J."/>
            <person name="Woyke T."/>
        </authorList>
    </citation>
    <scope>NUCLEOTIDE SEQUENCE [LARGE SCALE GENOMIC DNA]</scope>
    <source>
        <strain evidence="2">DSM 10642 / AEDII12DO</strain>
    </source>
</reference>
<accession>D3S2S1</accession>
<dbReference type="KEGG" id="fpl:Ferp_2527"/>
<dbReference type="AlphaFoldDB" id="D3S2S1"/>
<dbReference type="Proteomes" id="UP000002613">
    <property type="component" value="Chromosome"/>
</dbReference>